<dbReference type="GO" id="GO:0080120">
    <property type="term" value="P:CAAX-box protein maturation"/>
    <property type="evidence" value="ECO:0007669"/>
    <property type="project" value="UniProtKB-ARBA"/>
</dbReference>
<evidence type="ECO:0000256" key="1">
    <source>
        <dbReference type="SAM" id="Phobius"/>
    </source>
</evidence>
<comment type="caution">
    <text evidence="3">The sequence shown here is derived from an EMBL/GenBank/DDBJ whole genome shotgun (WGS) entry which is preliminary data.</text>
</comment>
<feature type="transmembrane region" description="Helical" evidence="1">
    <location>
        <begin position="197"/>
        <end position="219"/>
    </location>
</feature>
<gene>
    <name evidence="3" type="ORF">AWE51_04925</name>
</gene>
<dbReference type="GO" id="GO:0004175">
    <property type="term" value="F:endopeptidase activity"/>
    <property type="evidence" value="ECO:0007669"/>
    <property type="project" value="UniProtKB-ARBA"/>
</dbReference>
<feature type="transmembrane region" description="Helical" evidence="1">
    <location>
        <begin position="145"/>
        <end position="167"/>
    </location>
</feature>
<reference evidence="3 4" key="1">
    <citation type="submission" date="2016-01" db="EMBL/GenBank/DDBJ databases">
        <title>The draft genome sequence of Aquimarina sp. RZW4-3-2.</title>
        <authorList>
            <person name="Wang Y."/>
        </authorList>
    </citation>
    <scope>NUCLEOTIDE SEQUENCE [LARGE SCALE GENOMIC DNA]</scope>
    <source>
        <strain evidence="3 4">RZW4-3-2</strain>
    </source>
</reference>
<proteinExistence type="predicted"/>
<keyword evidence="1" id="KW-0472">Membrane</keyword>
<dbReference type="RefSeq" id="WP_066313768.1">
    <property type="nucleotide sequence ID" value="NZ_CANLSS010000018.1"/>
</dbReference>
<feature type="domain" description="CAAX prenyl protease 2/Lysostaphin resistance protein A-like" evidence="2">
    <location>
        <begin position="114"/>
        <end position="210"/>
    </location>
</feature>
<sequence length="220" mass="25225">MNKITLRQILIPLITFTIICFLWFGPIYLSFFTNIIASIVIIIANYIEYKRKAFSELGFQREKFTTKNILVLAPLVALGLFIFYAFLLVPVITKLTGVPIDYSSFDELKGNLPTLLFTLLIVWATSGFGEEIIFRGYFMRQFVKFFGESKISIVINIILVTGFFGFMHGQQGITGQLVTWITGALIALIFYLRKYDLWFVIAVHGFFNTIALICIYFDLV</sequence>
<accession>A0A163A6K9</accession>
<name>A0A163A6K9_9FLAO</name>
<protein>
    <submittedName>
        <fullName evidence="3">Abortive phage infection protein</fullName>
    </submittedName>
</protein>
<dbReference type="AlphaFoldDB" id="A0A163A6K9"/>
<dbReference type="STRING" id="1642818.AWE51_04925"/>
<dbReference type="EMBL" id="LQRT01000013">
    <property type="protein sequence ID" value="KZS40302.1"/>
    <property type="molecule type" value="Genomic_DNA"/>
</dbReference>
<feature type="transmembrane region" description="Helical" evidence="1">
    <location>
        <begin position="112"/>
        <end position="133"/>
    </location>
</feature>
<evidence type="ECO:0000259" key="2">
    <source>
        <dbReference type="Pfam" id="PF02517"/>
    </source>
</evidence>
<dbReference type="PANTHER" id="PTHR39430">
    <property type="entry name" value="MEMBRANE-ASSOCIATED PROTEASE-RELATED"/>
    <property type="match status" value="1"/>
</dbReference>
<feature type="transmembrane region" description="Helical" evidence="1">
    <location>
        <begin position="31"/>
        <end position="49"/>
    </location>
</feature>
<dbReference type="Proteomes" id="UP000076715">
    <property type="component" value="Unassembled WGS sequence"/>
</dbReference>
<feature type="transmembrane region" description="Helical" evidence="1">
    <location>
        <begin position="69"/>
        <end position="92"/>
    </location>
</feature>
<organism evidence="3 4">
    <name type="scientific">Aquimarina aggregata</name>
    <dbReference type="NCBI Taxonomy" id="1642818"/>
    <lineage>
        <taxon>Bacteria</taxon>
        <taxon>Pseudomonadati</taxon>
        <taxon>Bacteroidota</taxon>
        <taxon>Flavobacteriia</taxon>
        <taxon>Flavobacteriales</taxon>
        <taxon>Flavobacteriaceae</taxon>
        <taxon>Aquimarina</taxon>
    </lineage>
</organism>
<feature type="transmembrane region" description="Helical" evidence="1">
    <location>
        <begin position="9"/>
        <end position="25"/>
    </location>
</feature>
<keyword evidence="1" id="KW-0812">Transmembrane</keyword>
<feature type="transmembrane region" description="Helical" evidence="1">
    <location>
        <begin position="173"/>
        <end position="192"/>
    </location>
</feature>
<dbReference type="OrthoDB" id="9807747at2"/>
<dbReference type="PANTHER" id="PTHR39430:SF1">
    <property type="entry name" value="PROTEASE"/>
    <property type="match status" value="1"/>
</dbReference>
<evidence type="ECO:0000313" key="3">
    <source>
        <dbReference type="EMBL" id="KZS40302.1"/>
    </source>
</evidence>
<dbReference type="InterPro" id="IPR003675">
    <property type="entry name" value="Rce1/LyrA-like_dom"/>
</dbReference>
<keyword evidence="1" id="KW-1133">Transmembrane helix</keyword>
<keyword evidence="4" id="KW-1185">Reference proteome</keyword>
<dbReference type="Pfam" id="PF02517">
    <property type="entry name" value="Rce1-like"/>
    <property type="match status" value="1"/>
</dbReference>
<evidence type="ECO:0000313" key="4">
    <source>
        <dbReference type="Proteomes" id="UP000076715"/>
    </source>
</evidence>